<dbReference type="CDD" id="cd00599">
    <property type="entry name" value="GH25_muramidase"/>
    <property type="match status" value="1"/>
</dbReference>
<proteinExistence type="inferred from homology"/>
<accession>A0ABY8W6K3</accession>
<evidence type="ECO:0000313" key="2">
    <source>
        <dbReference type="EMBL" id="WIM93445.1"/>
    </source>
</evidence>
<dbReference type="Pfam" id="PF01183">
    <property type="entry name" value="Glyco_hydro_25"/>
    <property type="match status" value="1"/>
</dbReference>
<reference evidence="2 3" key="1">
    <citation type="submission" date="2023-06" db="EMBL/GenBank/DDBJ databases">
        <authorList>
            <person name="Yushchuk O."/>
            <person name="Binda E."/>
            <person name="Ruckert-Reed C."/>
            <person name="Fedorenko V."/>
            <person name="Kalinowski J."/>
            <person name="Marinelli F."/>
        </authorList>
    </citation>
    <scope>NUCLEOTIDE SEQUENCE [LARGE SCALE GENOMIC DNA]</scope>
    <source>
        <strain evidence="2 3">NRRL 3884</strain>
    </source>
</reference>
<dbReference type="Proteomes" id="UP001240150">
    <property type="component" value="Chromosome"/>
</dbReference>
<dbReference type="PROSITE" id="PS51904">
    <property type="entry name" value="GLYCOSYL_HYDROL_F25_2"/>
    <property type="match status" value="1"/>
</dbReference>
<keyword evidence="2" id="KW-0378">Hydrolase</keyword>
<comment type="similarity">
    <text evidence="1">Belongs to the glycosyl hydrolase 25 family.</text>
</comment>
<keyword evidence="3" id="KW-1185">Reference proteome</keyword>
<dbReference type="InterPro" id="IPR017853">
    <property type="entry name" value="GH"/>
</dbReference>
<evidence type="ECO:0000256" key="1">
    <source>
        <dbReference type="ARBA" id="ARBA00010646"/>
    </source>
</evidence>
<dbReference type="SUPFAM" id="SSF51445">
    <property type="entry name" value="(Trans)glycosidases"/>
    <property type="match status" value="1"/>
</dbReference>
<dbReference type="InterPro" id="IPR002053">
    <property type="entry name" value="Glyco_hydro_25"/>
</dbReference>
<evidence type="ECO:0000313" key="3">
    <source>
        <dbReference type="Proteomes" id="UP001240150"/>
    </source>
</evidence>
<gene>
    <name evidence="2" type="ORF">ACTOB_005423</name>
</gene>
<dbReference type="PANTHER" id="PTHR34135:SF2">
    <property type="entry name" value="LYSOZYME"/>
    <property type="match status" value="1"/>
</dbReference>
<dbReference type="EMBL" id="CP126980">
    <property type="protein sequence ID" value="WIM93445.1"/>
    <property type="molecule type" value="Genomic_DNA"/>
</dbReference>
<organism evidence="2 3">
    <name type="scientific">Actinoplanes oblitus</name>
    <dbReference type="NCBI Taxonomy" id="3040509"/>
    <lineage>
        <taxon>Bacteria</taxon>
        <taxon>Bacillati</taxon>
        <taxon>Actinomycetota</taxon>
        <taxon>Actinomycetes</taxon>
        <taxon>Micromonosporales</taxon>
        <taxon>Micromonosporaceae</taxon>
        <taxon>Actinoplanes</taxon>
    </lineage>
</organism>
<sequence length="243" mass="26923">MSERNLLVDVYSGDLGGKPNWEALVDAPNVVGAILKATEGTTFSTSWFGDNWRAVHDLVPDRYGDTWLRGAYHFLKFDQDGAAQADFYLRAVEDAGGFDVGDIIPIVDVELGGESNSNQAATADQIIECTTAFAQRIQERANQQTMLYGNGAMRDKGISDRMGCDWLWVPRYTAQLPRSIYERAGWDLDSVAMWQYCGDGTGFLADYPTRFDGFGAVDISVVLFPTLADFREKVCGQIIEIES</sequence>
<dbReference type="PANTHER" id="PTHR34135">
    <property type="entry name" value="LYSOZYME"/>
    <property type="match status" value="1"/>
</dbReference>
<dbReference type="Gene3D" id="3.20.20.80">
    <property type="entry name" value="Glycosidases"/>
    <property type="match status" value="1"/>
</dbReference>
<protein>
    <submittedName>
        <fullName evidence="2">Glycoside hydrolase family 25 protein</fullName>
    </submittedName>
</protein>
<dbReference type="GO" id="GO:0016787">
    <property type="term" value="F:hydrolase activity"/>
    <property type="evidence" value="ECO:0007669"/>
    <property type="project" value="UniProtKB-KW"/>
</dbReference>
<name>A0ABY8W6K3_9ACTN</name>
<dbReference type="RefSeq" id="WP_284914652.1">
    <property type="nucleotide sequence ID" value="NZ_CP126980.1"/>
</dbReference>